<dbReference type="AlphaFoldDB" id="A0A166ICN6"/>
<proteinExistence type="predicted"/>
<gene>
    <name evidence="1" type="ORF">FIBSPDRAFT_556517</name>
</gene>
<dbReference type="EMBL" id="KV417561">
    <property type="protein sequence ID" value="KZP19674.1"/>
    <property type="molecule type" value="Genomic_DNA"/>
</dbReference>
<accession>A0A166ICN6</accession>
<dbReference type="OrthoDB" id="7464126at2759"/>
<evidence type="ECO:0000313" key="2">
    <source>
        <dbReference type="Proteomes" id="UP000076532"/>
    </source>
</evidence>
<protein>
    <submittedName>
        <fullName evidence="1">Uncharacterized protein</fullName>
    </submittedName>
</protein>
<organism evidence="1 2">
    <name type="scientific">Athelia psychrophila</name>
    <dbReference type="NCBI Taxonomy" id="1759441"/>
    <lineage>
        <taxon>Eukaryota</taxon>
        <taxon>Fungi</taxon>
        <taxon>Dikarya</taxon>
        <taxon>Basidiomycota</taxon>
        <taxon>Agaricomycotina</taxon>
        <taxon>Agaricomycetes</taxon>
        <taxon>Agaricomycetidae</taxon>
        <taxon>Atheliales</taxon>
        <taxon>Atheliaceae</taxon>
        <taxon>Athelia</taxon>
    </lineage>
</organism>
<keyword evidence="2" id="KW-1185">Reference proteome</keyword>
<evidence type="ECO:0000313" key="1">
    <source>
        <dbReference type="EMBL" id="KZP19674.1"/>
    </source>
</evidence>
<sequence>MLSTSGPVYNTHAAGNAQISNTNGNIINGNVYMLSTDEGNGDAISSSFKSTYTARDNLEDKIYRWLDAPDSSGNFHAAREKHHEQTGTWFIEGEDYFRWKETPASALWVYGTRESCRALRKNHL</sequence>
<name>A0A166ICN6_9AGAM</name>
<reference evidence="1 2" key="1">
    <citation type="journal article" date="2016" name="Mol. Biol. Evol.">
        <title>Comparative Genomics of Early-Diverging Mushroom-Forming Fungi Provides Insights into the Origins of Lignocellulose Decay Capabilities.</title>
        <authorList>
            <person name="Nagy L.G."/>
            <person name="Riley R."/>
            <person name="Tritt A."/>
            <person name="Adam C."/>
            <person name="Daum C."/>
            <person name="Floudas D."/>
            <person name="Sun H."/>
            <person name="Yadav J.S."/>
            <person name="Pangilinan J."/>
            <person name="Larsson K.H."/>
            <person name="Matsuura K."/>
            <person name="Barry K."/>
            <person name="Labutti K."/>
            <person name="Kuo R."/>
            <person name="Ohm R.A."/>
            <person name="Bhattacharya S.S."/>
            <person name="Shirouzu T."/>
            <person name="Yoshinaga Y."/>
            <person name="Martin F.M."/>
            <person name="Grigoriev I.V."/>
            <person name="Hibbett D.S."/>
        </authorList>
    </citation>
    <scope>NUCLEOTIDE SEQUENCE [LARGE SCALE GENOMIC DNA]</scope>
    <source>
        <strain evidence="1 2">CBS 109695</strain>
    </source>
</reference>
<dbReference type="Proteomes" id="UP000076532">
    <property type="component" value="Unassembled WGS sequence"/>
</dbReference>